<protein>
    <submittedName>
        <fullName evidence="1">Uncharacterized protein</fullName>
    </submittedName>
</protein>
<dbReference type="PANTHER" id="PTHR38115:SF1">
    <property type="entry name" value="LIPOCALIN-LIKE DOMAIN-CONTAINING PROTEIN"/>
    <property type="match status" value="1"/>
</dbReference>
<keyword evidence="2" id="KW-1185">Reference proteome</keyword>
<dbReference type="InterPro" id="IPR053037">
    <property type="entry name" value="Pericyclase_pydY-like"/>
</dbReference>
<evidence type="ECO:0000313" key="2">
    <source>
        <dbReference type="Proteomes" id="UP000054270"/>
    </source>
</evidence>
<evidence type="ECO:0000313" key="1">
    <source>
        <dbReference type="EMBL" id="KJA29298.1"/>
    </source>
</evidence>
<gene>
    <name evidence="1" type="ORF">HYPSUDRAFT_196676</name>
</gene>
<proteinExistence type="predicted"/>
<dbReference type="Proteomes" id="UP000054270">
    <property type="component" value="Unassembled WGS sequence"/>
</dbReference>
<sequence length="187" mass="21287">MAVPADFTILNITGKFTMNKALSDPRIDTILQLQGVGWITRRVIALGVNLFVKHYKDDAGVEHIDIDQTITGGIPGTREESVLWWKEVEIEDNVFGSVIGKARRVKADEIDSPFLRDGWTEDTYAHELIQDYAKSNTPKNPRSWTANQTWGIETINRERRYARHIKFTGPKGENIEAKLVYDYLGPL</sequence>
<reference evidence="2" key="1">
    <citation type="submission" date="2014-04" db="EMBL/GenBank/DDBJ databases">
        <title>Evolutionary Origins and Diversification of the Mycorrhizal Mutualists.</title>
        <authorList>
            <consortium name="DOE Joint Genome Institute"/>
            <consortium name="Mycorrhizal Genomics Consortium"/>
            <person name="Kohler A."/>
            <person name="Kuo A."/>
            <person name="Nagy L.G."/>
            <person name="Floudas D."/>
            <person name="Copeland A."/>
            <person name="Barry K.W."/>
            <person name="Cichocki N."/>
            <person name="Veneault-Fourrey C."/>
            <person name="LaButti K."/>
            <person name="Lindquist E.A."/>
            <person name="Lipzen A."/>
            <person name="Lundell T."/>
            <person name="Morin E."/>
            <person name="Murat C."/>
            <person name="Riley R."/>
            <person name="Ohm R."/>
            <person name="Sun H."/>
            <person name="Tunlid A."/>
            <person name="Henrissat B."/>
            <person name="Grigoriev I.V."/>
            <person name="Hibbett D.S."/>
            <person name="Martin F."/>
        </authorList>
    </citation>
    <scope>NUCLEOTIDE SEQUENCE [LARGE SCALE GENOMIC DNA]</scope>
    <source>
        <strain evidence="2">FD-334 SS-4</strain>
    </source>
</reference>
<dbReference type="AlphaFoldDB" id="A0A0D2MYX4"/>
<dbReference type="PANTHER" id="PTHR38115">
    <property type="entry name" value="LIPOCALIN-LIKE DOMAIN-CONTAINING PROTEIN"/>
    <property type="match status" value="1"/>
</dbReference>
<dbReference type="OMA" id="WEMDSTH"/>
<organism evidence="1 2">
    <name type="scientific">Hypholoma sublateritium (strain FD-334 SS-4)</name>
    <dbReference type="NCBI Taxonomy" id="945553"/>
    <lineage>
        <taxon>Eukaryota</taxon>
        <taxon>Fungi</taxon>
        <taxon>Dikarya</taxon>
        <taxon>Basidiomycota</taxon>
        <taxon>Agaricomycotina</taxon>
        <taxon>Agaricomycetes</taxon>
        <taxon>Agaricomycetidae</taxon>
        <taxon>Agaricales</taxon>
        <taxon>Agaricineae</taxon>
        <taxon>Strophariaceae</taxon>
        <taxon>Hypholoma</taxon>
    </lineage>
</organism>
<name>A0A0D2MYX4_HYPSF</name>
<dbReference type="OrthoDB" id="425354at2759"/>
<accession>A0A0D2MYX4</accession>
<dbReference type="EMBL" id="KN817519">
    <property type="protein sequence ID" value="KJA29298.1"/>
    <property type="molecule type" value="Genomic_DNA"/>
</dbReference>